<evidence type="ECO:0000313" key="2">
    <source>
        <dbReference type="Proteomes" id="UP000198561"/>
    </source>
</evidence>
<dbReference type="AlphaFoldDB" id="A0A1H6HDR3"/>
<dbReference type="Proteomes" id="UP000198561">
    <property type="component" value="Unassembled WGS sequence"/>
</dbReference>
<gene>
    <name evidence="1" type="ORF">SAMN05421593_2525</name>
</gene>
<dbReference type="STRING" id="680127.SAMN05421593_2525"/>
<protein>
    <submittedName>
        <fullName evidence="1">Uncharacterized protein</fullName>
    </submittedName>
</protein>
<proteinExistence type="predicted"/>
<sequence>MCTEIEQQALDIDWFFTDGKYIGFVASGGGKLPETVANSSVNNEKLVSYFRGLSKTSDAIVNPSLEDLLTKIFGSGVDERYLRDFIYFTQRGLYSFDKTYLNDFIDNQYHLVATPIKPLEISDLPSDILDLLIQIKIEDTIHLISDLDTSKII</sequence>
<accession>A0A1H6HDR3</accession>
<dbReference type="OrthoDB" id="666171at2"/>
<dbReference type="EMBL" id="FNWQ01000002">
    <property type="protein sequence ID" value="SEH33959.1"/>
    <property type="molecule type" value="Genomic_DNA"/>
</dbReference>
<dbReference type="RefSeq" id="WP_089692561.1">
    <property type="nucleotide sequence ID" value="NZ_FNWQ01000002.1"/>
</dbReference>
<evidence type="ECO:0000313" key="1">
    <source>
        <dbReference type="EMBL" id="SEH33959.1"/>
    </source>
</evidence>
<name>A0A1H6HDR3_CHRCI</name>
<organism evidence="1 2">
    <name type="scientific">Chryseobacterium culicis</name>
    <dbReference type="NCBI Taxonomy" id="680127"/>
    <lineage>
        <taxon>Bacteria</taxon>
        <taxon>Pseudomonadati</taxon>
        <taxon>Bacteroidota</taxon>
        <taxon>Flavobacteriia</taxon>
        <taxon>Flavobacteriales</taxon>
        <taxon>Weeksellaceae</taxon>
        <taxon>Chryseobacterium group</taxon>
        <taxon>Chryseobacterium</taxon>
    </lineage>
</organism>
<reference evidence="1 2" key="1">
    <citation type="submission" date="2016-10" db="EMBL/GenBank/DDBJ databases">
        <authorList>
            <person name="de Groot N.N."/>
        </authorList>
    </citation>
    <scope>NUCLEOTIDE SEQUENCE [LARGE SCALE GENOMIC DNA]</scope>
    <source>
        <strain evidence="1 2">DSM 23031</strain>
    </source>
</reference>